<evidence type="ECO:0000256" key="4">
    <source>
        <dbReference type="ARBA" id="ARBA00022989"/>
    </source>
</evidence>
<dbReference type="Proteomes" id="UP001368500">
    <property type="component" value="Unassembled WGS sequence"/>
</dbReference>
<keyword evidence="5 6" id="KW-0472">Membrane</keyword>
<evidence type="ECO:0000256" key="6">
    <source>
        <dbReference type="SAM" id="Phobius"/>
    </source>
</evidence>
<evidence type="ECO:0000313" key="8">
    <source>
        <dbReference type="Proteomes" id="UP001368500"/>
    </source>
</evidence>
<feature type="transmembrane region" description="Helical" evidence="6">
    <location>
        <begin position="385"/>
        <end position="403"/>
    </location>
</feature>
<feature type="transmembrane region" description="Helical" evidence="6">
    <location>
        <begin position="81"/>
        <end position="103"/>
    </location>
</feature>
<evidence type="ECO:0000256" key="3">
    <source>
        <dbReference type="ARBA" id="ARBA00022692"/>
    </source>
</evidence>
<feature type="transmembrane region" description="Helical" evidence="6">
    <location>
        <begin position="12"/>
        <end position="36"/>
    </location>
</feature>
<organism evidence="7 8">
    <name type="scientific">Pseudaquabacterium rugosum</name>
    <dbReference type="NCBI Taxonomy" id="2984194"/>
    <lineage>
        <taxon>Bacteria</taxon>
        <taxon>Pseudomonadati</taxon>
        <taxon>Pseudomonadota</taxon>
        <taxon>Betaproteobacteria</taxon>
        <taxon>Burkholderiales</taxon>
        <taxon>Sphaerotilaceae</taxon>
        <taxon>Pseudaquabacterium</taxon>
    </lineage>
</organism>
<feature type="transmembrane region" description="Helical" evidence="6">
    <location>
        <begin position="148"/>
        <end position="170"/>
    </location>
</feature>
<feature type="transmembrane region" description="Helical" evidence="6">
    <location>
        <begin position="115"/>
        <end position="136"/>
    </location>
</feature>
<feature type="transmembrane region" description="Helical" evidence="6">
    <location>
        <begin position="455"/>
        <end position="474"/>
    </location>
</feature>
<reference evidence="7 8" key="1">
    <citation type="submission" date="2024-04" db="EMBL/GenBank/DDBJ databases">
        <title>Novel species of the genus Ideonella isolated from streams.</title>
        <authorList>
            <person name="Lu H."/>
        </authorList>
    </citation>
    <scope>NUCLEOTIDE SEQUENCE [LARGE SCALE GENOMIC DNA]</scope>
    <source>
        <strain evidence="7 8">BYS139W</strain>
    </source>
</reference>
<feature type="transmembrane region" description="Helical" evidence="6">
    <location>
        <begin position="362"/>
        <end position="379"/>
    </location>
</feature>
<name>A0ABU9BGW2_9BURK</name>
<comment type="caution">
    <text evidence="7">The sequence shown here is derived from an EMBL/GenBank/DDBJ whole genome shotgun (WGS) entry which is preliminary data.</text>
</comment>
<dbReference type="EMBL" id="JBBUTF010000020">
    <property type="protein sequence ID" value="MEK8028157.1"/>
    <property type="molecule type" value="Genomic_DNA"/>
</dbReference>
<comment type="subcellular location">
    <subcellularLocation>
        <location evidence="1">Cell membrane</location>
        <topology evidence="1">Multi-pass membrane protein</topology>
    </subcellularLocation>
</comment>
<dbReference type="Pfam" id="PF13440">
    <property type="entry name" value="Polysacc_synt_3"/>
    <property type="match status" value="1"/>
</dbReference>
<dbReference type="PANTHER" id="PTHR30250">
    <property type="entry name" value="PST FAMILY PREDICTED COLANIC ACID TRANSPORTER"/>
    <property type="match status" value="1"/>
</dbReference>
<dbReference type="InterPro" id="IPR050833">
    <property type="entry name" value="Poly_Biosynth_Transport"/>
</dbReference>
<keyword evidence="4 6" id="KW-1133">Transmembrane helix</keyword>
<dbReference type="PANTHER" id="PTHR30250:SF11">
    <property type="entry name" value="O-ANTIGEN TRANSPORTER-RELATED"/>
    <property type="match status" value="1"/>
</dbReference>
<keyword evidence="3 6" id="KW-0812">Transmembrane</keyword>
<evidence type="ECO:0000256" key="2">
    <source>
        <dbReference type="ARBA" id="ARBA00022475"/>
    </source>
</evidence>
<evidence type="ECO:0000313" key="7">
    <source>
        <dbReference type="EMBL" id="MEK8028157.1"/>
    </source>
</evidence>
<sequence>MAAGRGLGRDTSLLSAAALLEYALQLVLPVLLVRLVSPQDFGAMRALLLVSVTLQGVAVLSLPRAMFNFLPGADAPRRRQVVAQALWLLAALSLVCGLAFGLLAAAGQLGGAFELVGRAPLAAGGYVVLWLLGSLLDTLPTASGRVRFQALATVTLGLVRTGVLAALAWWRPGFDALLAGLLVFAALKVLLLAVFVVRDLGWRGWRQDRAASGELLRYAAPLAVGDGLFALRQQADQWVVSSTLDAAALATLSVAAVVGSVPVLVRQPINNALLPRARLAWAEHRPADLAALLRISQQLVAVLLMPLLVLVALLAPDLVRLVYTQRFDAAAPLMQLYLCGALGALVAPGFLLAVIGQNVAGARIAAGVLLVSALGGALAVRHAGVAGAVMASAAALVAGEWWAMRVVLRTLQVPLSAVLDVGRLRRLALLCALALGAGVLARMACPDPVRTGLAWWRLACSATAFGLVFAVGAWRQGLWSDLRQLLAQLKA</sequence>
<accession>A0ABU9BGW2</accession>
<evidence type="ECO:0000256" key="5">
    <source>
        <dbReference type="ARBA" id="ARBA00023136"/>
    </source>
</evidence>
<keyword evidence="2" id="KW-1003">Cell membrane</keyword>
<evidence type="ECO:0000256" key="1">
    <source>
        <dbReference type="ARBA" id="ARBA00004651"/>
    </source>
</evidence>
<gene>
    <name evidence="7" type="ORF">AACH11_19520</name>
</gene>
<feature type="transmembrane region" description="Helical" evidence="6">
    <location>
        <begin position="176"/>
        <end position="197"/>
    </location>
</feature>
<feature type="transmembrane region" description="Helical" evidence="6">
    <location>
        <begin position="335"/>
        <end position="355"/>
    </location>
</feature>
<feature type="transmembrane region" description="Helical" evidence="6">
    <location>
        <begin position="299"/>
        <end position="323"/>
    </location>
</feature>
<proteinExistence type="predicted"/>
<keyword evidence="8" id="KW-1185">Reference proteome</keyword>
<feature type="transmembrane region" description="Helical" evidence="6">
    <location>
        <begin position="424"/>
        <end position="443"/>
    </location>
</feature>
<protein>
    <submittedName>
        <fullName evidence="7">Oligosaccharide flippase family protein</fullName>
    </submittedName>
</protein>
<dbReference type="RefSeq" id="WP_341375942.1">
    <property type="nucleotide sequence ID" value="NZ_JBBUTF010000020.1"/>
</dbReference>